<reference evidence="3" key="1">
    <citation type="submission" date="2025-08" db="UniProtKB">
        <authorList>
            <consortium name="RefSeq"/>
        </authorList>
    </citation>
    <scope>IDENTIFICATION</scope>
</reference>
<feature type="non-terminal residue" evidence="3">
    <location>
        <position position="1"/>
    </location>
</feature>
<keyword evidence="2" id="KW-1185">Reference proteome</keyword>
<gene>
    <name evidence="3" type="primary">LOC118478702</name>
</gene>
<dbReference type="PANTHER" id="PTHR46534">
    <property type="entry name" value="IGGFC_BINDING DOMAIN-CONTAINING PROTEIN"/>
    <property type="match status" value="1"/>
</dbReference>
<dbReference type="PANTHER" id="PTHR46534:SF1">
    <property type="entry name" value="IGGFC-BINDING PROTEIN N-TERMINAL DOMAIN-CONTAINING PROTEIN"/>
    <property type="match status" value="1"/>
</dbReference>
<evidence type="ECO:0000313" key="3">
    <source>
        <dbReference type="RefSeq" id="XP_035828697.1"/>
    </source>
</evidence>
<dbReference type="InterPro" id="IPR035234">
    <property type="entry name" value="IgGFc-bd_N"/>
</dbReference>
<accession>A0ABM1W204</accession>
<dbReference type="RefSeq" id="XP_035828697.1">
    <property type="nucleotide sequence ID" value="XM_035972804.1"/>
</dbReference>
<organism evidence="2 3">
    <name type="scientific">Aplysia californica</name>
    <name type="common">California sea hare</name>
    <dbReference type="NCBI Taxonomy" id="6500"/>
    <lineage>
        <taxon>Eukaryota</taxon>
        <taxon>Metazoa</taxon>
        <taxon>Spiralia</taxon>
        <taxon>Lophotrochozoa</taxon>
        <taxon>Mollusca</taxon>
        <taxon>Gastropoda</taxon>
        <taxon>Heterobranchia</taxon>
        <taxon>Euthyneura</taxon>
        <taxon>Tectipleura</taxon>
        <taxon>Aplysiida</taxon>
        <taxon>Aplysioidea</taxon>
        <taxon>Aplysiidae</taxon>
        <taxon>Aplysia</taxon>
    </lineage>
</organism>
<sequence length="116" mass="12615">AKGETDVQIRLRLGDPSATVTFDSSSYSDGEVVCVTLDQFNSLQLQSVAVDLTGTNIRSNKPISVLSGGRLTRFMNDFTSDGVIEQMPPLSTWGKDFLAVLSPLASVYVTKFIHML</sequence>
<evidence type="ECO:0000313" key="2">
    <source>
        <dbReference type="Proteomes" id="UP000694888"/>
    </source>
</evidence>
<name>A0ABM1W204_APLCA</name>
<feature type="domain" description="IgGFc-binding protein N-terminal" evidence="1">
    <location>
        <begin position="4"/>
        <end position="100"/>
    </location>
</feature>
<evidence type="ECO:0000259" key="1">
    <source>
        <dbReference type="Pfam" id="PF17517"/>
    </source>
</evidence>
<dbReference type="Proteomes" id="UP000694888">
    <property type="component" value="Unplaced"/>
</dbReference>
<dbReference type="Pfam" id="PF17517">
    <property type="entry name" value="IgGFc_binding"/>
    <property type="match status" value="1"/>
</dbReference>
<proteinExistence type="predicted"/>
<protein>
    <submittedName>
        <fullName evidence="3">IgGFc-binding protein-like</fullName>
    </submittedName>
</protein>
<dbReference type="GeneID" id="118478702"/>